<dbReference type="Proteomes" id="UP000499080">
    <property type="component" value="Unassembled WGS sequence"/>
</dbReference>
<evidence type="ECO:0000256" key="1">
    <source>
        <dbReference type="SAM" id="MobiDB-lite"/>
    </source>
</evidence>
<evidence type="ECO:0000313" key="3">
    <source>
        <dbReference type="Proteomes" id="UP000499080"/>
    </source>
</evidence>
<proteinExistence type="predicted"/>
<gene>
    <name evidence="2" type="ORF">AVEN_19664_1</name>
</gene>
<feature type="region of interest" description="Disordered" evidence="1">
    <location>
        <begin position="90"/>
        <end position="115"/>
    </location>
</feature>
<evidence type="ECO:0000313" key="2">
    <source>
        <dbReference type="EMBL" id="GBL98597.1"/>
    </source>
</evidence>
<name>A0A4Y2C4C0_ARAVE</name>
<accession>A0A4Y2C4C0</accession>
<protein>
    <submittedName>
        <fullName evidence="2">Uncharacterized protein</fullName>
    </submittedName>
</protein>
<comment type="caution">
    <text evidence="2">The sequence shown here is derived from an EMBL/GenBank/DDBJ whole genome shotgun (WGS) entry which is preliminary data.</text>
</comment>
<reference evidence="2 3" key="1">
    <citation type="journal article" date="2019" name="Sci. Rep.">
        <title>Orb-weaving spider Araneus ventricosus genome elucidates the spidroin gene catalogue.</title>
        <authorList>
            <person name="Kono N."/>
            <person name="Nakamura H."/>
            <person name="Ohtoshi R."/>
            <person name="Moran D.A.P."/>
            <person name="Shinohara A."/>
            <person name="Yoshida Y."/>
            <person name="Fujiwara M."/>
            <person name="Mori M."/>
            <person name="Tomita M."/>
            <person name="Arakawa K."/>
        </authorList>
    </citation>
    <scope>NUCLEOTIDE SEQUENCE [LARGE SCALE GENOMIC DNA]</scope>
</reference>
<dbReference type="OrthoDB" id="6782793at2759"/>
<dbReference type="EMBL" id="BGPR01000141">
    <property type="protein sequence ID" value="GBL98597.1"/>
    <property type="molecule type" value="Genomic_DNA"/>
</dbReference>
<keyword evidence="3" id="KW-1185">Reference proteome</keyword>
<sequence>MQQKLFDICRCKCHVFDICRCENVDKVPKAERVFLNYQRSSKIMKIGSLDVKETRRLRKRKQRCIYPESRSCNCPEEIVNTFYLLSNENHQTPKPARSLSAQSEERNDSSTETEVGSNVAISKSAVCQNHILYPKVVVECDRYGVLDREAAAIVS</sequence>
<organism evidence="2 3">
    <name type="scientific">Araneus ventricosus</name>
    <name type="common">Orbweaver spider</name>
    <name type="synonym">Epeira ventricosa</name>
    <dbReference type="NCBI Taxonomy" id="182803"/>
    <lineage>
        <taxon>Eukaryota</taxon>
        <taxon>Metazoa</taxon>
        <taxon>Ecdysozoa</taxon>
        <taxon>Arthropoda</taxon>
        <taxon>Chelicerata</taxon>
        <taxon>Arachnida</taxon>
        <taxon>Araneae</taxon>
        <taxon>Araneomorphae</taxon>
        <taxon>Entelegynae</taxon>
        <taxon>Araneoidea</taxon>
        <taxon>Araneidae</taxon>
        <taxon>Araneus</taxon>
    </lineage>
</organism>
<dbReference type="AlphaFoldDB" id="A0A4Y2C4C0"/>